<reference evidence="4" key="1">
    <citation type="submission" date="2019-05" db="EMBL/GenBank/DDBJ databases">
        <title>Flavobacterium profundi sp. nov., isolated from a deep-sea seamount.</title>
        <authorList>
            <person name="Zhang D.-C."/>
        </authorList>
    </citation>
    <scope>NUCLEOTIDE SEQUENCE [LARGE SCALE GENOMIC DNA]</scope>
    <source>
        <strain evidence="4">TP390</strain>
    </source>
</reference>
<dbReference type="SUPFAM" id="SSF56219">
    <property type="entry name" value="DNase I-like"/>
    <property type="match status" value="1"/>
</dbReference>
<dbReference type="Pfam" id="PF03372">
    <property type="entry name" value="Exo_endo_phos"/>
    <property type="match status" value="1"/>
</dbReference>
<proteinExistence type="predicted"/>
<name>A0A6I4IJS9_9FLAO</name>
<dbReference type="PANTHER" id="PTHR12121:SF36">
    <property type="entry name" value="ENDONUCLEASE_EXONUCLEASE_PHOSPHATASE DOMAIN-CONTAINING PROTEIN"/>
    <property type="match status" value="1"/>
</dbReference>
<dbReference type="OrthoDB" id="9793162at2"/>
<dbReference type="GO" id="GO:0004519">
    <property type="term" value="F:endonuclease activity"/>
    <property type="evidence" value="ECO:0007669"/>
    <property type="project" value="UniProtKB-KW"/>
</dbReference>
<comment type="caution">
    <text evidence="3">The sequence shown here is derived from an EMBL/GenBank/DDBJ whole genome shotgun (WGS) entry which is preliminary data.</text>
</comment>
<keyword evidence="3" id="KW-0255">Endonuclease</keyword>
<dbReference type="EMBL" id="WQLW01000009">
    <property type="protein sequence ID" value="MVO09918.1"/>
    <property type="molecule type" value="Genomic_DNA"/>
</dbReference>
<keyword evidence="3" id="KW-0269">Exonuclease</keyword>
<feature type="signal peptide" evidence="1">
    <location>
        <begin position="1"/>
        <end position="18"/>
    </location>
</feature>
<evidence type="ECO:0000256" key="1">
    <source>
        <dbReference type="SAM" id="SignalP"/>
    </source>
</evidence>
<keyword evidence="3" id="KW-0540">Nuclease</keyword>
<dbReference type="InterPro" id="IPR036691">
    <property type="entry name" value="Endo/exonu/phosph_ase_sf"/>
</dbReference>
<dbReference type="InterPro" id="IPR050410">
    <property type="entry name" value="CCR4/nocturin_mRNA_transcr"/>
</dbReference>
<evidence type="ECO:0000313" key="4">
    <source>
        <dbReference type="Proteomes" id="UP000431264"/>
    </source>
</evidence>
<dbReference type="RefSeq" id="WP_140998289.1">
    <property type="nucleotide sequence ID" value="NZ_VDCZ01000009.1"/>
</dbReference>
<organism evidence="3 4">
    <name type="scientific">Flavobacterium profundi</name>
    <dbReference type="NCBI Taxonomy" id="1774945"/>
    <lineage>
        <taxon>Bacteria</taxon>
        <taxon>Pseudomonadati</taxon>
        <taxon>Bacteroidota</taxon>
        <taxon>Flavobacteriia</taxon>
        <taxon>Flavobacteriales</taxon>
        <taxon>Flavobacteriaceae</taxon>
        <taxon>Flavobacterium</taxon>
    </lineage>
</organism>
<feature type="chain" id="PRO_5026222134" evidence="1">
    <location>
        <begin position="19"/>
        <end position="281"/>
    </location>
</feature>
<keyword evidence="1" id="KW-0732">Signal</keyword>
<gene>
    <name evidence="3" type="ORF">GOQ30_12175</name>
</gene>
<sequence>MKFFVTLFVTLVSHFIMAQTEMNVMSYNIRLGSAKDGANNWETRKEKLVALLDYYEADFIGLQEVQKFQLDYITTHLTNYKVIGLPREEGEFAEYSCILYHEKRYTVEEQHTLWLSETPEKMSKGWDAACHRIVTYGRFKDKKDKKQYWIANTHLDHQGLEAREKSAELLVKLANELNHQQAIPFVLTGDFNAAPEEKTITLLKANLWDTYEKAIKKPYGPKGTWNAFHFQEKITNRIDYIFYSKVNDLQVQKIAIIDDFYDFKYPSDHLPVLVTFKKEKS</sequence>
<keyword evidence="3" id="KW-0378">Hydrolase</keyword>
<dbReference type="GO" id="GO:0000175">
    <property type="term" value="F:3'-5'-RNA exonuclease activity"/>
    <property type="evidence" value="ECO:0007669"/>
    <property type="project" value="TreeGrafter"/>
</dbReference>
<accession>A0A6I4IJS9</accession>
<dbReference type="CDD" id="cd09083">
    <property type="entry name" value="EEP-1"/>
    <property type="match status" value="1"/>
</dbReference>
<dbReference type="PANTHER" id="PTHR12121">
    <property type="entry name" value="CARBON CATABOLITE REPRESSOR PROTEIN 4"/>
    <property type="match status" value="1"/>
</dbReference>
<evidence type="ECO:0000259" key="2">
    <source>
        <dbReference type="Pfam" id="PF03372"/>
    </source>
</evidence>
<keyword evidence="4" id="KW-1185">Reference proteome</keyword>
<protein>
    <submittedName>
        <fullName evidence="3">Endonuclease/exonuclease/phosphatase</fullName>
    </submittedName>
</protein>
<evidence type="ECO:0000313" key="3">
    <source>
        <dbReference type="EMBL" id="MVO09918.1"/>
    </source>
</evidence>
<dbReference type="Proteomes" id="UP000431264">
    <property type="component" value="Unassembled WGS sequence"/>
</dbReference>
<dbReference type="AlphaFoldDB" id="A0A6I4IJS9"/>
<feature type="domain" description="Endonuclease/exonuclease/phosphatase" evidence="2">
    <location>
        <begin position="25"/>
        <end position="269"/>
    </location>
</feature>
<dbReference type="InterPro" id="IPR005135">
    <property type="entry name" value="Endo/exonuclease/phosphatase"/>
</dbReference>
<dbReference type="Gene3D" id="3.60.10.10">
    <property type="entry name" value="Endonuclease/exonuclease/phosphatase"/>
    <property type="match status" value="1"/>
</dbReference>